<dbReference type="Proteomes" id="UP000235786">
    <property type="component" value="Unassembled WGS sequence"/>
</dbReference>
<feature type="region of interest" description="Disordered" evidence="1">
    <location>
        <begin position="1"/>
        <end position="30"/>
    </location>
</feature>
<evidence type="ECO:0000256" key="1">
    <source>
        <dbReference type="SAM" id="MobiDB-lite"/>
    </source>
</evidence>
<keyword evidence="4" id="KW-1185">Reference proteome</keyword>
<gene>
    <name evidence="3" type="ORF">L207DRAFT_563949</name>
</gene>
<dbReference type="EMBL" id="KZ613942">
    <property type="protein sequence ID" value="PMD43219.1"/>
    <property type="molecule type" value="Genomic_DNA"/>
</dbReference>
<dbReference type="InterPro" id="IPR045518">
    <property type="entry name" value="2EXR"/>
</dbReference>
<evidence type="ECO:0000313" key="4">
    <source>
        <dbReference type="Proteomes" id="UP000235786"/>
    </source>
</evidence>
<dbReference type="AlphaFoldDB" id="A0A2J6RXI2"/>
<accession>A0A2J6RXI2</accession>
<dbReference type="PANTHER" id="PTHR35910">
    <property type="entry name" value="2EXR DOMAIN-CONTAINING PROTEIN"/>
    <property type="match status" value="1"/>
</dbReference>
<evidence type="ECO:0000259" key="2">
    <source>
        <dbReference type="Pfam" id="PF20150"/>
    </source>
</evidence>
<sequence length="251" mass="28630">MAESGAYQGLAAPSTESTTPSTSATMAVPEKRKGEAQSFKSFPVFTLFPKLAVELRLRIWRFSFATRVFELSSKGGRTALIPHSASANPVALFINHESRSEALKVYRPLVRGSFWDACQRRKLIYFNPNNDIVRLREECHFWNASIVETFISGGGILDHIKHLTFTNVLWYDVHKFLAAPDGAMSFHCFKALETISLVFFENYPVGRESVAQDCKAEVERYLEEYKKANPDYNVPKIITFYPPFKREGELW</sequence>
<dbReference type="Pfam" id="PF20150">
    <property type="entry name" value="2EXR"/>
    <property type="match status" value="1"/>
</dbReference>
<name>A0A2J6RXI2_HYAVF</name>
<proteinExistence type="predicted"/>
<feature type="domain" description="2EXR" evidence="2">
    <location>
        <begin position="45"/>
        <end position="133"/>
    </location>
</feature>
<organism evidence="3 4">
    <name type="scientific">Hyaloscypha variabilis (strain UAMH 11265 / GT02V1 / F)</name>
    <name type="common">Meliniomyces variabilis</name>
    <dbReference type="NCBI Taxonomy" id="1149755"/>
    <lineage>
        <taxon>Eukaryota</taxon>
        <taxon>Fungi</taxon>
        <taxon>Dikarya</taxon>
        <taxon>Ascomycota</taxon>
        <taxon>Pezizomycotina</taxon>
        <taxon>Leotiomycetes</taxon>
        <taxon>Helotiales</taxon>
        <taxon>Hyaloscyphaceae</taxon>
        <taxon>Hyaloscypha</taxon>
        <taxon>Hyaloscypha variabilis</taxon>
    </lineage>
</organism>
<reference evidence="3 4" key="1">
    <citation type="submission" date="2016-04" db="EMBL/GenBank/DDBJ databases">
        <title>A degradative enzymes factory behind the ericoid mycorrhizal symbiosis.</title>
        <authorList>
            <consortium name="DOE Joint Genome Institute"/>
            <person name="Martino E."/>
            <person name="Morin E."/>
            <person name="Grelet G."/>
            <person name="Kuo A."/>
            <person name="Kohler A."/>
            <person name="Daghino S."/>
            <person name="Barry K."/>
            <person name="Choi C."/>
            <person name="Cichocki N."/>
            <person name="Clum A."/>
            <person name="Copeland A."/>
            <person name="Hainaut M."/>
            <person name="Haridas S."/>
            <person name="Labutti K."/>
            <person name="Lindquist E."/>
            <person name="Lipzen A."/>
            <person name="Khouja H.-R."/>
            <person name="Murat C."/>
            <person name="Ohm R."/>
            <person name="Olson A."/>
            <person name="Spatafora J."/>
            <person name="Veneault-Fourrey C."/>
            <person name="Henrissat B."/>
            <person name="Grigoriev I."/>
            <person name="Martin F."/>
            <person name="Perotto S."/>
        </authorList>
    </citation>
    <scope>NUCLEOTIDE SEQUENCE [LARGE SCALE GENOMIC DNA]</scope>
    <source>
        <strain evidence="3 4">F</strain>
    </source>
</reference>
<dbReference type="OrthoDB" id="3530648at2759"/>
<dbReference type="PANTHER" id="PTHR35910:SF6">
    <property type="entry name" value="2EXR DOMAIN-CONTAINING PROTEIN"/>
    <property type="match status" value="1"/>
</dbReference>
<feature type="compositionally biased region" description="Low complexity" evidence="1">
    <location>
        <begin position="11"/>
        <end position="27"/>
    </location>
</feature>
<evidence type="ECO:0000313" key="3">
    <source>
        <dbReference type="EMBL" id="PMD43219.1"/>
    </source>
</evidence>
<protein>
    <recommendedName>
        <fullName evidence="2">2EXR domain-containing protein</fullName>
    </recommendedName>
</protein>